<dbReference type="AlphaFoldDB" id="A0A9P6GDG0"/>
<evidence type="ECO:0000313" key="1">
    <source>
        <dbReference type="EMBL" id="KAF9733697.1"/>
    </source>
</evidence>
<name>A0A9P6GDG0_9PLEO</name>
<sequence>MNPYSRQITYAERKGYESLWKQNCSPDEHTQRDHYHYFEKGANLIPALHNRTDRLALVMNDMVNNQKIVTDPRLKEELSDIVDDMGGYKTILNSIVMIEGLTRKLEDAQVALGSNDVAPGRAKQEEIKVYLYPKST</sequence>
<accession>A0A9P6GDG0</accession>
<proteinExistence type="predicted"/>
<dbReference type="EMBL" id="WJXW01000008">
    <property type="protein sequence ID" value="KAF9733697.1"/>
    <property type="molecule type" value="Genomic_DNA"/>
</dbReference>
<keyword evidence="2" id="KW-1185">Reference proteome</keyword>
<organism evidence="1 2">
    <name type="scientific">Paraphaeosphaeria minitans</name>
    <dbReference type="NCBI Taxonomy" id="565426"/>
    <lineage>
        <taxon>Eukaryota</taxon>
        <taxon>Fungi</taxon>
        <taxon>Dikarya</taxon>
        <taxon>Ascomycota</taxon>
        <taxon>Pezizomycotina</taxon>
        <taxon>Dothideomycetes</taxon>
        <taxon>Pleosporomycetidae</taxon>
        <taxon>Pleosporales</taxon>
        <taxon>Massarineae</taxon>
        <taxon>Didymosphaeriaceae</taxon>
        <taxon>Paraphaeosphaeria</taxon>
    </lineage>
</organism>
<protein>
    <submittedName>
        <fullName evidence="1">Uncharacterized protein</fullName>
    </submittedName>
</protein>
<reference evidence="1" key="1">
    <citation type="journal article" date="2020" name="Mol. Plant Microbe Interact.">
        <title>Genome Sequence of the Biocontrol Agent Coniothyrium minitans strain Conio (IMI 134523).</title>
        <authorList>
            <person name="Patel D."/>
            <person name="Shittu T.A."/>
            <person name="Baroncelli R."/>
            <person name="Muthumeenakshi S."/>
            <person name="Osborne T.H."/>
            <person name="Janganan T.K."/>
            <person name="Sreenivasaprasad S."/>
        </authorList>
    </citation>
    <scope>NUCLEOTIDE SEQUENCE</scope>
    <source>
        <strain evidence="1">Conio</strain>
    </source>
</reference>
<gene>
    <name evidence="1" type="ORF">PMIN01_08040</name>
</gene>
<comment type="caution">
    <text evidence="1">The sequence shown here is derived from an EMBL/GenBank/DDBJ whole genome shotgun (WGS) entry which is preliminary data.</text>
</comment>
<dbReference type="OrthoDB" id="3804510at2759"/>
<dbReference type="Proteomes" id="UP000756921">
    <property type="component" value="Unassembled WGS sequence"/>
</dbReference>
<evidence type="ECO:0000313" key="2">
    <source>
        <dbReference type="Proteomes" id="UP000756921"/>
    </source>
</evidence>